<evidence type="ECO:0000313" key="2">
    <source>
        <dbReference type="EMBL" id="KAH3705514.1"/>
    </source>
</evidence>
<name>A0A9D4BR25_DREPO</name>
<dbReference type="PANTHER" id="PTHR47331">
    <property type="entry name" value="PHD-TYPE DOMAIN-CONTAINING PROTEIN"/>
    <property type="match status" value="1"/>
</dbReference>
<dbReference type="EMBL" id="JAIWYP010000015">
    <property type="protein sequence ID" value="KAH3705514.1"/>
    <property type="molecule type" value="Genomic_DNA"/>
</dbReference>
<reference evidence="2" key="2">
    <citation type="submission" date="2020-11" db="EMBL/GenBank/DDBJ databases">
        <authorList>
            <person name="McCartney M.A."/>
            <person name="Auch B."/>
            <person name="Kono T."/>
            <person name="Mallez S."/>
            <person name="Becker A."/>
            <person name="Gohl D.M."/>
            <person name="Silverstein K.A.T."/>
            <person name="Koren S."/>
            <person name="Bechman K.B."/>
            <person name="Herman A."/>
            <person name="Abrahante J.E."/>
            <person name="Garbe J."/>
        </authorList>
    </citation>
    <scope>NUCLEOTIDE SEQUENCE</scope>
    <source>
        <strain evidence="2">Duluth1</strain>
        <tissue evidence="2">Whole animal</tissue>
    </source>
</reference>
<dbReference type="InterPro" id="IPR040676">
    <property type="entry name" value="DUF5641"/>
</dbReference>
<dbReference type="Proteomes" id="UP000828390">
    <property type="component" value="Unassembled WGS sequence"/>
</dbReference>
<keyword evidence="3" id="KW-1185">Reference proteome</keyword>
<protein>
    <recommendedName>
        <fullName evidence="1">DUF5641 domain-containing protein</fullName>
    </recommendedName>
</protein>
<dbReference type="PANTHER" id="PTHR47331:SF1">
    <property type="entry name" value="GAG-LIKE PROTEIN"/>
    <property type="match status" value="1"/>
</dbReference>
<organism evidence="2 3">
    <name type="scientific">Dreissena polymorpha</name>
    <name type="common">Zebra mussel</name>
    <name type="synonym">Mytilus polymorpha</name>
    <dbReference type="NCBI Taxonomy" id="45954"/>
    <lineage>
        <taxon>Eukaryota</taxon>
        <taxon>Metazoa</taxon>
        <taxon>Spiralia</taxon>
        <taxon>Lophotrochozoa</taxon>
        <taxon>Mollusca</taxon>
        <taxon>Bivalvia</taxon>
        <taxon>Autobranchia</taxon>
        <taxon>Heteroconchia</taxon>
        <taxon>Euheterodonta</taxon>
        <taxon>Imparidentia</taxon>
        <taxon>Neoheterodontei</taxon>
        <taxon>Myida</taxon>
        <taxon>Dreissenoidea</taxon>
        <taxon>Dreissenidae</taxon>
        <taxon>Dreissena</taxon>
    </lineage>
</organism>
<comment type="caution">
    <text evidence="2">The sequence shown here is derived from an EMBL/GenBank/DDBJ whole genome shotgun (WGS) entry which is preliminary data.</text>
</comment>
<sequence>MKTATVHVITDWKERIPIDVLITSTIAVPLQNLQKNITSLSYLRGLKLAHPVTAHETFDIAMLIGADAYWKIVQNHVVRGNGPTAVQSKLGYLLSGPLPNTSAGTIHHMLNVMTSPLITVDIERFRKLESIGNTPEVEVTSGPKELQTYMDTCIYYKDNQYSVKLPLKKDHPLLPTNYDAAVSRTQNIINRLRTDPYMFQKYDDIINEQRERGFIEAVDYHTLSTVITEIEAVIDDRPLTYISTAQSDLQPLTPYHLVSGRRITVLPFSRDVDLDSQNIVTRENISKRARMQQKLIDDFRCRWRREYLTALRENQRISGRNEQTIKVGDIVMVHDEGPRSRWKLARVEALIQGNDGRVRAANIRTDGGITNRPITKLYPLEVGDVTVS</sequence>
<proteinExistence type="predicted"/>
<dbReference type="Pfam" id="PF18701">
    <property type="entry name" value="DUF5641"/>
    <property type="match status" value="1"/>
</dbReference>
<dbReference type="AlphaFoldDB" id="A0A9D4BR25"/>
<evidence type="ECO:0000259" key="1">
    <source>
        <dbReference type="Pfam" id="PF18701"/>
    </source>
</evidence>
<reference evidence="2" key="1">
    <citation type="journal article" date="2019" name="bioRxiv">
        <title>The Genome of the Zebra Mussel, Dreissena polymorpha: A Resource for Invasive Species Research.</title>
        <authorList>
            <person name="McCartney M.A."/>
            <person name="Auch B."/>
            <person name="Kono T."/>
            <person name="Mallez S."/>
            <person name="Zhang Y."/>
            <person name="Obille A."/>
            <person name="Becker A."/>
            <person name="Abrahante J.E."/>
            <person name="Garbe J."/>
            <person name="Badalamenti J.P."/>
            <person name="Herman A."/>
            <person name="Mangelson H."/>
            <person name="Liachko I."/>
            <person name="Sullivan S."/>
            <person name="Sone E.D."/>
            <person name="Koren S."/>
            <person name="Silverstein K.A.T."/>
            <person name="Beckman K.B."/>
            <person name="Gohl D.M."/>
        </authorList>
    </citation>
    <scope>NUCLEOTIDE SEQUENCE</scope>
    <source>
        <strain evidence="2">Duluth1</strain>
        <tissue evidence="2">Whole animal</tissue>
    </source>
</reference>
<gene>
    <name evidence="2" type="ORF">DPMN_080590</name>
</gene>
<accession>A0A9D4BR25</accession>
<evidence type="ECO:0000313" key="3">
    <source>
        <dbReference type="Proteomes" id="UP000828390"/>
    </source>
</evidence>
<feature type="domain" description="DUF5641" evidence="1">
    <location>
        <begin position="288"/>
        <end position="380"/>
    </location>
</feature>